<dbReference type="AlphaFoldDB" id="A0A9Q3UQ49"/>
<keyword evidence="1" id="KW-0472">Membrane</keyword>
<evidence type="ECO:0000313" key="3">
    <source>
        <dbReference type="Proteomes" id="UP001108027"/>
    </source>
</evidence>
<feature type="transmembrane region" description="Helical" evidence="1">
    <location>
        <begin position="48"/>
        <end position="65"/>
    </location>
</feature>
<dbReference type="Proteomes" id="UP001108027">
    <property type="component" value="Unassembled WGS sequence"/>
</dbReference>
<accession>A0A9Q3UQ49</accession>
<organism evidence="2 3">
    <name type="scientific">Alloalcanivorax marinus</name>
    <dbReference type="NCBI Taxonomy" id="1177169"/>
    <lineage>
        <taxon>Bacteria</taxon>
        <taxon>Pseudomonadati</taxon>
        <taxon>Pseudomonadota</taxon>
        <taxon>Gammaproteobacteria</taxon>
        <taxon>Oceanospirillales</taxon>
        <taxon>Alcanivoracaceae</taxon>
        <taxon>Alloalcanivorax</taxon>
    </lineage>
</organism>
<keyword evidence="1" id="KW-1133">Transmembrane helix</keyword>
<sequence length="134" mass="14655">MNATRLLQWSLLACTAYFLAMSTAHFIGFKVPVLFVYWDVPSNHYQDMIISFCAFTYATLSFAAYRHRVAVPALLVALVGTVLGLSAVNSSAALAQMIDGGTTTAYWLQTGMIAGLLIWLVVLYRLSRANVPAT</sequence>
<protein>
    <submittedName>
        <fullName evidence="2">Uncharacterized protein</fullName>
    </submittedName>
</protein>
<dbReference type="EMBL" id="JAJGNA010000047">
    <property type="protein sequence ID" value="MCC4310585.1"/>
    <property type="molecule type" value="Genomic_DNA"/>
</dbReference>
<feature type="transmembrane region" description="Helical" evidence="1">
    <location>
        <begin position="72"/>
        <end position="94"/>
    </location>
</feature>
<keyword evidence="3" id="KW-1185">Reference proteome</keyword>
<reference evidence="2" key="1">
    <citation type="submission" date="2021-10" db="EMBL/GenBank/DDBJ databases">
        <title>The diversity and Nitrogen Metabolism of Culturable Nitrate-Utilizing Bacteria Within the Oxygen Minimum Zone of the Changjiang (Yangtze River)Estuary.</title>
        <authorList>
            <person name="Zhang D."/>
            <person name="Zheng J."/>
            <person name="Liu S."/>
            <person name="He W."/>
        </authorList>
    </citation>
    <scope>NUCLEOTIDE SEQUENCE</scope>
    <source>
        <strain evidence="2">FXH-223</strain>
    </source>
</reference>
<evidence type="ECO:0000256" key="1">
    <source>
        <dbReference type="SAM" id="Phobius"/>
    </source>
</evidence>
<evidence type="ECO:0000313" key="2">
    <source>
        <dbReference type="EMBL" id="MCC4310585.1"/>
    </source>
</evidence>
<gene>
    <name evidence="2" type="ORF">LL252_18635</name>
</gene>
<dbReference type="RefSeq" id="WP_142950194.1">
    <property type="nucleotide sequence ID" value="NZ_JAJGNA010000047.1"/>
</dbReference>
<feature type="transmembrane region" description="Helical" evidence="1">
    <location>
        <begin position="106"/>
        <end position="126"/>
    </location>
</feature>
<comment type="caution">
    <text evidence="2">The sequence shown here is derived from an EMBL/GenBank/DDBJ whole genome shotgun (WGS) entry which is preliminary data.</text>
</comment>
<name>A0A9Q3UQ49_9GAMM</name>
<keyword evidence="1" id="KW-0812">Transmembrane</keyword>
<proteinExistence type="predicted"/>